<sequence>MHGHTHTSGKLPMPLQSQRYFVPNGDRILELVIVHTNAMSGLLKRKFEEVDEDPCYSSPSSLSSACSGWDSEGESCYSDTLDSTPSNPSSPATNFNTTSILKKSKRARRGNVTFDQVTVFFFPRCQGFTSVPSRGGCTLGMMQRHSALRTYTLAEFAVEQRLLRREKFLNRLREEKLEALKLKLTKNGTQESEEAEQLTVEDIPEQDIDIGGANLDEGSFLQPYPSKRRYALLKAAGVKKIDKEEKRQLHELRISRENCGCDCQGFCEPETCSCSLAGIKCQMDHSSFPCGCTKDGCGNTEGRIEFNSTRVQTHYIHTIMKLELEKRLEEQSSTEEEEENPSIPAVPSFPFSSDLAAAGENSCSSDMTDLSDSSGQSEYSETGESLCEHRTQLDVDEKGLSRILSFSDTENCSRSSRDGRDKNSNDTCCPDQRQEQQQPSTEAFSSFSMVDFADENDNIDVALLDSANDHTDNRATAISELLDENANQGNALFHSSSVPRTPSPTIDRSASYNMDLSLSSESDLEFFDGFPCLGPSSLYNSLKEYEHMDNFFQFQLPSYPSLPPASDPGTCLLESLIGLSESVPEPPATFTDNQLLEEAMKLSVMESVKV</sequence>
<evidence type="ECO:0000259" key="10">
    <source>
        <dbReference type="Pfam" id="PF16019"/>
    </source>
</evidence>
<dbReference type="PRINTS" id="PR02031">
    <property type="entry name" value="CYSSERRICHNP"/>
</dbReference>
<dbReference type="GO" id="GO:0005634">
    <property type="term" value="C:nucleus"/>
    <property type="evidence" value="ECO:0007669"/>
    <property type="project" value="UniProtKB-SubCell"/>
</dbReference>
<accession>A0AAV1PN16</accession>
<evidence type="ECO:0000256" key="1">
    <source>
        <dbReference type="ARBA" id="ARBA00004123"/>
    </source>
</evidence>
<feature type="compositionally biased region" description="Low complexity" evidence="9">
    <location>
        <begin position="83"/>
        <end position="96"/>
    </location>
</feature>
<dbReference type="InterPro" id="IPR031972">
    <property type="entry name" value="CSRNP_N"/>
</dbReference>
<dbReference type="AlphaFoldDB" id="A0AAV1PN16"/>
<evidence type="ECO:0000256" key="6">
    <source>
        <dbReference type="ARBA" id="ARBA00023159"/>
    </source>
</evidence>
<dbReference type="PANTHER" id="PTHR13580">
    <property type="entry name" value="TGF-BETA INDUCED APOPTOSIS PROTEIN"/>
    <property type="match status" value="1"/>
</dbReference>
<name>A0AAV1PN16_SCOSC</name>
<evidence type="ECO:0000313" key="11">
    <source>
        <dbReference type="EMBL" id="CAK6972064.1"/>
    </source>
</evidence>
<feature type="compositionally biased region" description="Polar residues" evidence="9">
    <location>
        <begin position="361"/>
        <end position="383"/>
    </location>
</feature>
<evidence type="ECO:0000256" key="8">
    <source>
        <dbReference type="ARBA" id="ARBA00023242"/>
    </source>
</evidence>
<keyword evidence="5" id="KW-0238">DNA-binding</keyword>
<dbReference type="GO" id="GO:0043565">
    <property type="term" value="F:sequence-specific DNA binding"/>
    <property type="evidence" value="ECO:0007669"/>
    <property type="project" value="TreeGrafter"/>
</dbReference>
<comment type="caution">
    <text evidence="11">The sequence shown here is derived from an EMBL/GenBank/DDBJ whole genome shotgun (WGS) entry which is preliminary data.</text>
</comment>
<proteinExistence type="inferred from homology"/>
<evidence type="ECO:0000256" key="3">
    <source>
        <dbReference type="ARBA" id="ARBA00022703"/>
    </source>
</evidence>
<feature type="region of interest" description="Disordered" evidence="9">
    <location>
        <begin position="409"/>
        <end position="441"/>
    </location>
</feature>
<keyword evidence="4" id="KW-0805">Transcription regulation</keyword>
<protein>
    <submittedName>
        <fullName evidence="11">Cysteine/serine-rich nuclear protein 1b</fullName>
    </submittedName>
</protein>
<keyword evidence="6" id="KW-0010">Activator</keyword>
<dbReference type="EMBL" id="CAWUFR010000191">
    <property type="protein sequence ID" value="CAK6972064.1"/>
    <property type="molecule type" value="Genomic_DNA"/>
</dbReference>
<comment type="subcellular location">
    <subcellularLocation>
        <location evidence="1">Nucleus</location>
    </subcellularLocation>
</comment>
<dbReference type="Proteomes" id="UP001314229">
    <property type="component" value="Unassembled WGS sequence"/>
</dbReference>
<dbReference type="GO" id="GO:0006915">
    <property type="term" value="P:apoptotic process"/>
    <property type="evidence" value="ECO:0007669"/>
    <property type="project" value="UniProtKB-KW"/>
</dbReference>
<dbReference type="GO" id="GO:0000981">
    <property type="term" value="F:DNA-binding transcription factor activity, RNA polymerase II-specific"/>
    <property type="evidence" value="ECO:0007669"/>
    <property type="project" value="TreeGrafter"/>
</dbReference>
<evidence type="ECO:0000256" key="2">
    <source>
        <dbReference type="ARBA" id="ARBA00008548"/>
    </source>
</evidence>
<evidence type="ECO:0000256" key="7">
    <source>
        <dbReference type="ARBA" id="ARBA00023163"/>
    </source>
</evidence>
<reference evidence="11 12" key="1">
    <citation type="submission" date="2024-01" db="EMBL/GenBank/DDBJ databases">
        <authorList>
            <person name="Alioto T."/>
            <person name="Alioto T."/>
            <person name="Gomez Garrido J."/>
        </authorList>
    </citation>
    <scope>NUCLEOTIDE SEQUENCE [LARGE SCALE GENOMIC DNA]</scope>
</reference>
<evidence type="ECO:0000256" key="5">
    <source>
        <dbReference type="ARBA" id="ARBA00023125"/>
    </source>
</evidence>
<evidence type="ECO:0000256" key="4">
    <source>
        <dbReference type="ARBA" id="ARBA00023015"/>
    </source>
</evidence>
<feature type="compositionally biased region" description="Basic and acidic residues" evidence="9">
    <location>
        <begin position="415"/>
        <end position="424"/>
    </location>
</feature>
<evidence type="ECO:0000313" key="12">
    <source>
        <dbReference type="Proteomes" id="UP001314229"/>
    </source>
</evidence>
<dbReference type="InterPro" id="IPR023260">
    <property type="entry name" value="Cys/Ser-rich_nuc_prot"/>
</dbReference>
<feature type="region of interest" description="Disordered" evidence="9">
    <location>
        <begin position="77"/>
        <end position="96"/>
    </location>
</feature>
<keyword evidence="7" id="KW-0804">Transcription</keyword>
<dbReference type="PANTHER" id="PTHR13580:SF10">
    <property type="entry name" value="CYSTEINE_SERINE-RICH NUCLEAR PROTEIN 1"/>
    <property type="match status" value="1"/>
</dbReference>
<keyword evidence="8" id="KW-0539">Nucleus</keyword>
<keyword evidence="12" id="KW-1185">Reference proteome</keyword>
<dbReference type="Pfam" id="PF16019">
    <property type="entry name" value="CSRNP_N"/>
    <property type="match status" value="1"/>
</dbReference>
<organism evidence="11 12">
    <name type="scientific">Scomber scombrus</name>
    <name type="common">Atlantic mackerel</name>
    <name type="synonym">Scomber vernalis</name>
    <dbReference type="NCBI Taxonomy" id="13677"/>
    <lineage>
        <taxon>Eukaryota</taxon>
        <taxon>Metazoa</taxon>
        <taxon>Chordata</taxon>
        <taxon>Craniata</taxon>
        <taxon>Vertebrata</taxon>
        <taxon>Euteleostomi</taxon>
        <taxon>Actinopterygii</taxon>
        <taxon>Neopterygii</taxon>
        <taxon>Teleostei</taxon>
        <taxon>Neoteleostei</taxon>
        <taxon>Acanthomorphata</taxon>
        <taxon>Pelagiaria</taxon>
        <taxon>Scombriformes</taxon>
        <taxon>Scombridae</taxon>
        <taxon>Scomber</taxon>
    </lineage>
</organism>
<keyword evidence="3" id="KW-0053">Apoptosis</keyword>
<feature type="region of interest" description="Disordered" evidence="9">
    <location>
        <begin position="328"/>
        <end position="391"/>
    </location>
</feature>
<evidence type="ECO:0000256" key="9">
    <source>
        <dbReference type="SAM" id="MobiDB-lite"/>
    </source>
</evidence>
<gene>
    <name evidence="11" type="ORF">FSCOSCO3_A019602</name>
</gene>
<comment type="similarity">
    <text evidence="2">Belongs to the AXUD1 family.</text>
</comment>
<feature type="domain" description="Cysteine/serine-rich nuclear protein N-terminal" evidence="10">
    <location>
        <begin position="109"/>
        <end position="326"/>
    </location>
</feature>